<feature type="region of interest" description="Disordered" evidence="1">
    <location>
        <begin position="217"/>
        <end position="248"/>
    </location>
</feature>
<gene>
    <name evidence="2" type="ORF">PIB30_086972</name>
</gene>
<proteinExistence type="predicted"/>
<keyword evidence="3" id="KW-1185">Reference proteome</keyword>
<dbReference type="Proteomes" id="UP001341840">
    <property type="component" value="Unassembled WGS sequence"/>
</dbReference>
<evidence type="ECO:0000313" key="3">
    <source>
        <dbReference type="Proteomes" id="UP001341840"/>
    </source>
</evidence>
<accession>A0ABU6STI2</accession>
<reference evidence="2 3" key="1">
    <citation type="journal article" date="2023" name="Plants (Basel)">
        <title>Bridging the Gap: Combining Genomics and Transcriptomics Approaches to Understand Stylosanthes scabra, an Orphan Legume from the Brazilian Caatinga.</title>
        <authorList>
            <person name="Ferreira-Neto J.R.C."/>
            <person name="da Silva M.D."/>
            <person name="Binneck E."/>
            <person name="de Melo N.F."/>
            <person name="da Silva R.H."/>
            <person name="de Melo A.L.T.M."/>
            <person name="Pandolfi V."/>
            <person name="Bustamante F.O."/>
            <person name="Brasileiro-Vidal A.C."/>
            <person name="Benko-Iseppon A.M."/>
        </authorList>
    </citation>
    <scope>NUCLEOTIDE SEQUENCE [LARGE SCALE GENOMIC DNA]</scope>
    <source>
        <tissue evidence="2">Leaves</tissue>
    </source>
</reference>
<protein>
    <submittedName>
        <fullName evidence="2">Uncharacterized protein</fullName>
    </submittedName>
</protein>
<name>A0ABU6STI2_9FABA</name>
<dbReference type="EMBL" id="JASCZI010061927">
    <property type="protein sequence ID" value="MED6139761.1"/>
    <property type="molecule type" value="Genomic_DNA"/>
</dbReference>
<organism evidence="2 3">
    <name type="scientific">Stylosanthes scabra</name>
    <dbReference type="NCBI Taxonomy" id="79078"/>
    <lineage>
        <taxon>Eukaryota</taxon>
        <taxon>Viridiplantae</taxon>
        <taxon>Streptophyta</taxon>
        <taxon>Embryophyta</taxon>
        <taxon>Tracheophyta</taxon>
        <taxon>Spermatophyta</taxon>
        <taxon>Magnoliopsida</taxon>
        <taxon>eudicotyledons</taxon>
        <taxon>Gunneridae</taxon>
        <taxon>Pentapetalae</taxon>
        <taxon>rosids</taxon>
        <taxon>fabids</taxon>
        <taxon>Fabales</taxon>
        <taxon>Fabaceae</taxon>
        <taxon>Papilionoideae</taxon>
        <taxon>50 kb inversion clade</taxon>
        <taxon>dalbergioids sensu lato</taxon>
        <taxon>Dalbergieae</taxon>
        <taxon>Pterocarpus clade</taxon>
        <taxon>Stylosanthes</taxon>
    </lineage>
</organism>
<sequence>MTRRRGKVKPECRVGLPRVVLLAYLLGFWRFIRTENPWVGDSHSVYFRLFRYRFELGKLAKHSSGVFGLASPHIKSSVVFCRRISEVCPEYVIGFRALCNGPGLRRFEVQERLAKEIQEVRKSQIPQTLANNKRLKTEKKMQLAIERQGRDIVEMRKQLNLWTRITSAREAYTCWAHQQANLNLSEIPITQIPDIMQTNPEKGIPMFYGCLKSDYGVTSSSQVDPQEPVPLRKAPPSPSFHPPHPPPN</sequence>
<evidence type="ECO:0000313" key="2">
    <source>
        <dbReference type="EMBL" id="MED6139761.1"/>
    </source>
</evidence>
<evidence type="ECO:0000256" key="1">
    <source>
        <dbReference type="SAM" id="MobiDB-lite"/>
    </source>
</evidence>
<comment type="caution">
    <text evidence="2">The sequence shown here is derived from an EMBL/GenBank/DDBJ whole genome shotgun (WGS) entry which is preliminary data.</text>
</comment>
<feature type="compositionally biased region" description="Pro residues" evidence="1">
    <location>
        <begin position="233"/>
        <end position="248"/>
    </location>
</feature>